<gene>
    <name evidence="1" type="ORF">Gohar_009473</name>
</gene>
<evidence type="ECO:0000313" key="1">
    <source>
        <dbReference type="EMBL" id="MBA0798926.1"/>
    </source>
</evidence>
<sequence length="180" mass="20536">DVNPWKPLIVGCIIQWDNGVRQWIEFHNEHIYKLGVVPLDIREMVARIEIKKLKKCSTSKWKKIFKIWVIKSNWMPTTFILEALSKPRELGVPTGQLMFISTHMPSFAPVLPTLFSCSHSHFKRCNIVHVDDNDDDDNGEHLRDNTSGDVVANDVSNIAGSIFAAPKMITPNQIPSWLSM</sequence>
<comment type="caution">
    <text evidence="1">The sequence shown here is derived from an EMBL/GenBank/DDBJ whole genome shotgun (WGS) entry which is preliminary data.</text>
</comment>
<proteinExistence type="predicted"/>
<feature type="non-terminal residue" evidence="1">
    <location>
        <position position="1"/>
    </location>
</feature>
<evidence type="ECO:0000313" key="2">
    <source>
        <dbReference type="Proteomes" id="UP000593560"/>
    </source>
</evidence>
<organism evidence="1 2">
    <name type="scientific">Gossypium harknessii</name>
    <dbReference type="NCBI Taxonomy" id="34285"/>
    <lineage>
        <taxon>Eukaryota</taxon>
        <taxon>Viridiplantae</taxon>
        <taxon>Streptophyta</taxon>
        <taxon>Embryophyta</taxon>
        <taxon>Tracheophyta</taxon>
        <taxon>Spermatophyta</taxon>
        <taxon>Magnoliopsida</taxon>
        <taxon>eudicotyledons</taxon>
        <taxon>Gunneridae</taxon>
        <taxon>Pentapetalae</taxon>
        <taxon>rosids</taxon>
        <taxon>malvids</taxon>
        <taxon>Malvales</taxon>
        <taxon>Malvaceae</taxon>
        <taxon>Malvoideae</taxon>
        <taxon>Gossypium</taxon>
    </lineage>
</organism>
<protein>
    <submittedName>
        <fullName evidence="1">Uncharacterized protein</fullName>
    </submittedName>
</protein>
<dbReference type="OrthoDB" id="10339353at2759"/>
<dbReference type="Proteomes" id="UP000593560">
    <property type="component" value="Unassembled WGS sequence"/>
</dbReference>
<accession>A0A7J9GMX5</accession>
<name>A0A7J9GMX5_9ROSI</name>
<dbReference type="AlphaFoldDB" id="A0A7J9GMX5"/>
<reference evidence="1 2" key="1">
    <citation type="journal article" date="2019" name="Genome Biol. Evol.">
        <title>Insights into the evolution of the New World diploid cottons (Gossypium, subgenus Houzingenia) based on genome sequencing.</title>
        <authorList>
            <person name="Grover C.E."/>
            <person name="Arick M.A. 2nd"/>
            <person name="Thrash A."/>
            <person name="Conover J.L."/>
            <person name="Sanders W.S."/>
            <person name="Peterson D.G."/>
            <person name="Frelichowski J.E."/>
            <person name="Scheffler J.A."/>
            <person name="Scheffler B.E."/>
            <person name="Wendel J.F."/>
        </authorList>
    </citation>
    <scope>NUCLEOTIDE SEQUENCE [LARGE SCALE GENOMIC DNA]</scope>
    <source>
        <strain evidence="1">0</strain>
        <tissue evidence="1">Leaf</tissue>
    </source>
</reference>
<dbReference type="EMBL" id="JABFAD010000005">
    <property type="protein sequence ID" value="MBA0798926.1"/>
    <property type="molecule type" value="Genomic_DNA"/>
</dbReference>
<keyword evidence="2" id="KW-1185">Reference proteome</keyword>